<gene>
    <name evidence="3" type="ORF">B0A49_01621</name>
</gene>
<dbReference type="PANTHER" id="PTHR24118:SF99">
    <property type="entry name" value="POTE ANKYRIN DOMAIN FAMILY MEMBER 3C-RELATED"/>
    <property type="match status" value="1"/>
</dbReference>
<feature type="repeat" description="ANK" evidence="1">
    <location>
        <begin position="288"/>
        <end position="320"/>
    </location>
</feature>
<dbReference type="EMBL" id="NAJN01000050">
    <property type="protein sequence ID" value="TKA80672.1"/>
    <property type="molecule type" value="Genomic_DNA"/>
</dbReference>
<feature type="repeat" description="ANK" evidence="1">
    <location>
        <begin position="410"/>
        <end position="442"/>
    </location>
</feature>
<proteinExistence type="predicted"/>
<sequence length="595" mass="62223">MDALVAKFRQQAHIAELEADSELQDSTSDASDSLMSRETSIMSTGTGGTTAHPPSELEAISPAVTPAVGASAPLADRSRRTEPPSLETHPNTTEDVERSEHAVAGVTDQTSNTDVEGLADAGTASPAVSPPDKDVTARNAAGEQIDSRQPKSMVQAAEPPLVNKPDPAPKTQSYKSKDSKKRKPNPGSPALDSDKAFITSASTGNLNMVGLLLGFVSSVDARDKSLGTALQAAVLARSLEVVELLLSKGADPDVEGPHGTALKMCAVHGQHAIAKLLLEHGADPDMDEAEGALLTAVMHGHEAIVKLLLDAGADPRAGDVLQRAAQFGRTKIVEELLDAGAEVNAIGKHQSVALREAVMYGREETVSVLLARGAEVDLKRGDDETPLMDAVLHGRPNIIKCLLANGADPKGKNILQRASELGRTEVVTILLDAGTDIDGKGSHNATALRCAAAYGKEDIVRLLLSRGADVNVKGSGDDTALMLAITHSRPSIVKLLLDAGADFRGSSVLQTAVESGNVATVTNLLDAGVDVNARRQSGISALEAAARYGREEVVKLLDRGADPNSKGPNGTALMEAIQHRRENVAKILLERGARP</sequence>
<dbReference type="STRING" id="331657.A0A4U0XSH6"/>
<evidence type="ECO:0000313" key="4">
    <source>
        <dbReference type="Proteomes" id="UP000308768"/>
    </source>
</evidence>
<keyword evidence="4" id="KW-1185">Reference proteome</keyword>
<dbReference type="Pfam" id="PF00023">
    <property type="entry name" value="Ank"/>
    <property type="match status" value="3"/>
</dbReference>
<feature type="repeat" description="ANK" evidence="1">
    <location>
        <begin position="476"/>
        <end position="508"/>
    </location>
</feature>
<dbReference type="PROSITE" id="PS50297">
    <property type="entry name" value="ANK_REP_REGION"/>
    <property type="match status" value="7"/>
</dbReference>
<keyword evidence="1" id="KW-0040">ANK repeat</keyword>
<dbReference type="InterPro" id="IPR002110">
    <property type="entry name" value="Ankyrin_rpt"/>
</dbReference>
<dbReference type="OrthoDB" id="426293at2759"/>
<feature type="repeat" description="ANK" evidence="1">
    <location>
        <begin position="316"/>
        <end position="348"/>
    </location>
</feature>
<dbReference type="SMART" id="SM00248">
    <property type="entry name" value="ANK"/>
    <property type="match status" value="13"/>
</dbReference>
<dbReference type="SUPFAM" id="SSF48403">
    <property type="entry name" value="Ankyrin repeat"/>
    <property type="match status" value="2"/>
</dbReference>
<comment type="caution">
    <text evidence="3">The sequence shown here is derived from an EMBL/GenBank/DDBJ whole genome shotgun (WGS) entry which is preliminary data.</text>
</comment>
<dbReference type="Pfam" id="PF12796">
    <property type="entry name" value="Ank_2"/>
    <property type="match status" value="3"/>
</dbReference>
<feature type="repeat" description="ANK" evidence="1">
    <location>
        <begin position="257"/>
        <end position="289"/>
    </location>
</feature>
<evidence type="ECO:0000313" key="3">
    <source>
        <dbReference type="EMBL" id="TKA80672.1"/>
    </source>
</evidence>
<dbReference type="PROSITE" id="PS50088">
    <property type="entry name" value="ANK_REPEAT"/>
    <property type="match status" value="10"/>
</dbReference>
<feature type="repeat" description="ANK" evidence="1">
    <location>
        <begin position="225"/>
        <end position="257"/>
    </location>
</feature>
<feature type="repeat" description="ANK" evidence="1">
    <location>
        <begin position="349"/>
        <end position="381"/>
    </location>
</feature>
<accession>A0A4U0XSH6</accession>
<dbReference type="Proteomes" id="UP000308768">
    <property type="component" value="Unassembled WGS sequence"/>
</dbReference>
<feature type="repeat" description="ANK" evidence="1">
    <location>
        <begin position="443"/>
        <end position="475"/>
    </location>
</feature>
<feature type="repeat" description="ANK" evidence="1">
    <location>
        <begin position="504"/>
        <end position="536"/>
    </location>
</feature>
<dbReference type="AlphaFoldDB" id="A0A4U0XSH6"/>
<name>A0A4U0XSH6_9PEZI</name>
<organism evidence="3 4">
    <name type="scientific">Cryomyces minteri</name>
    <dbReference type="NCBI Taxonomy" id="331657"/>
    <lineage>
        <taxon>Eukaryota</taxon>
        <taxon>Fungi</taxon>
        <taxon>Dikarya</taxon>
        <taxon>Ascomycota</taxon>
        <taxon>Pezizomycotina</taxon>
        <taxon>Dothideomycetes</taxon>
        <taxon>Dothideomycetes incertae sedis</taxon>
        <taxon>Cryomyces</taxon>
    </lineage>
</organism>
<evidence type="ECO:0000256" key="1">
    <source>
        <dbReference type="PROSITE-ProRule" id="PRU00023"/>
    </source>
</evidence>
<feature type="compositionally biased region" description="Polar residues" evidence="2">
    <location>
        <begin position="24"/>
        <end position="43"/>
    </location>
</feature>
<dbReference type="Gene3D" id="1.25.40.20">
    <property type="entry name" value="Ankyrin repeat-containing domain"/>
    <property type="match status" value="3"/>
</dbReference>
<feature type="region of interest" description="Disordered" evidence="2">
    <location>
        <begin position="15"/>
        <end position="194"/>
    </location>
</feature>
<dbReference type="PANTHER" id="PTHR24118">
    <property type="entry name" value="POTE ANKYRIN DOMAIN"/>
    <property type="match status" value="1"/>
</dbReference>
<feature type="repeat" description="ANK" evidence="1">
    <location>
        <begin position="382"/>
        <end position="414"/>
    </location>
</feature>
<evidence type="ECO:0000256" key="2">
    <source>
        <dbReference type="SAM" id="MobiDB-lite"/>
    </source>
</evidence>
<protein>
    <submittedName>
        <fullName evidence="3">Uncharacterized protein</fullName>
    </submittedName>
</protein>
<dbReference type="InterPro" id="IPR036770">
    <property type="entry name" value="Ankyrin_rpt-contain_sf"/>
</dbReference>
<reference evidence="3 4" key="1">
    <citation type="submission" date="2017-03" db="EMBL/GenBank/DDBJ databases">
        <title>Genomes of endolithic fungi from Antarctica.</title>
        <authorList>
            <person name="Coleine C."/>
            <person name="Masonjones S."/>
            <person name="Stajich J.E."/>
        </authorList>
    </citation>
    <scope>NUCLEOTIDE SEQUENCE [LARGE SCALE GENOMIC DNA]</scope>
    <source>
        <strain evidence="3 4">CCFEE 5187</strain>
    </source>
</reference>